<feature type="signal peptide" evidence="1">
    <location>
        <begin position="1"/>
        <end position="19"/>
    </location>
</feature>
<sequence>MKIAVWGTAVAATIGVCHSQTWDDSHDLDDAVTTTITNTHYVCPCATGFATAPWNSYPTSYTSGEAELQWQNTAPPQGPHAAYPTSIRSVWIDWSPNGSLVAWFFLLAFKQSWETLLYILCAIVDKYKLFKYKLSNHKLSNHQLSNHQLSNHKLFNHKLFGHKLFDHKLFNHKLFNRIHNYNRNVILYDNHYYHDYYYNCYYNDHPHHDYYNNNDLQLHNKSSTLMRERRLCLQS</sequence>
<dbReference type="Proteomes" id="UP000053411">
    <property type="component" value="Unassembled WGS sequence"/>
</dbReference>
<proteinExistence type="predicted"/>
<dbReference type="OrthoDB" id="284854at2759"/>
<feature type="chain" id="PRO_5002259579" evidence="1">
    <location>
        <begin position="20"/>
        <end position="235"/>
    </location>
</feature>
<dbReference type="VEuPathDB" id="FungiDB:Z520_02693"/>
<evidence type="ECO:0000313" key="2">
    <source>
        <dbReference type="EMBL" id="KIY01141.1"/>
    </source>
</evidence>
<dbReference type="RefSeq" id="XP_016635263.1">
    <property type="nucleotide sequence ID" value="XM_016773206.1"/>
</dbReference>
<accession>A0A0D2HGU3</accession>
<evidence type="ECO:0000256" key="1">
    <source>
        <dbReference type="SAM" id="SignalP"/>
    </source>
</evidence>
<reference evidence="2 3" key="1">
    <citation type="submission" date="2015-01" db="EMBL/GenBank/DDBJ databases">
        <title>The Genome Sequence of Fonsecaea multimorphosa CBS 102226.</title>
        <authorList>
            <consortium name="The Broad Institute Genomics Platform"/>
            <person name="Cuomo C."/>
            <person name="de Hoog S."/>
            <person name="Gorbushina A."/>
            <person name="Stielow B."/>
            <person name="Teixiera M."/>
            <person name="Abouelleil A."/>
            <person name="Chapman S.B."/>
            <person name="Priest M."/>
            <person name="Young S.K."/>
            <person name="Wortman J."/>
            <person name="Nusbaum C."/>
            <person name="Birren B."/>
        </authorList>
    </citation>
    <scope>NUCLEOTIDE SEQUENCE [LARGE SCALE GENOMIC DNA]</scope>
    <source>
        <strain evidence="2 3">CBS 102226</strain>
    </source>
</reference>
<evidence type="ECO:0000313" key="3">
    <source>
        <dbReference type="Proteomes" id="UP000053411"/>
    </source>
</evidence>
<keyword evidence="3" id="KW-1185">Reference proteome</keyword>
<protein>
    <submittedName>
        <fullName evidence="2">Uncharacterized protein</fullName>
    </submittedName>
</protein>
<organism evidence="2 3">
    <name type="scientific">Fonsecaea multimorphosa CBS 102226</name>
    <dbReference type="NCBI Taxonomy" id="1442371"/>
    <lineage>
        <taxon>Eukaryota</taxon>
        <taxon>Fungi</taxon>
        <taxon>Dikarya</taxon>
        <taxon>Ascomycota</taxon>
        <taxon>Pezizomycotina</taxon>
        <taxon>Eurotiomycetes</taxon>
        <taxon>Chaetothyriomycetidae</taxon>
        <taxon>Chaetothyriales</taxon>
        <taxon>Herpotrichiellaceae</taxon>
        <taxon>Fonsecaea</taxon>
    </lineage>
</organism>
<dbReference type="EMBL" id="KN848065">
    <property type="protein sequence ID" value="KIY01141.1"/>
    <property type="molecule type" value="Genomic_DNA"/>
</dbReference>
<dbReference type="GeneID" id="27708439"/>
<name>A0A0D2HGU3_9EURO</name>
<gene>
    <name evidence="2" type="ORF">Z520_02693</name>
</gene>
<dbReference type="AlphaFoldDB" id="A0A0D2HGU3"/>
<keyword evidence="1" id="KW-0732">Signal</keyword>